<dbReference type="PROSITE" id="PS51278">
    <property type="entry name" value="GATASE_TYPE_2"/>
    <property type="match status" value="1"/>
</dbReference>
<dbReference type="Gene3D" id="3.40.50.620">
    <property type="entry name" value="HUPs"/>
    <property type="match status" value="1"/>
</dbReference>
<dbReference type="Pfam" id="PF00733">
    <property type="entry name" value="Asn_synthase"/>
    <property type="match status" value="1"/>
</dbReference>
<evidence type="ECO:0000256" key="6">
    <source>
        <dbReference type="ARBA" id="ARBA00022962"/>
    </source>
</evidence>
<evidence type="ECO:0000256" key="5">
    <source>
        <dbReference type="ARBA" id="ARBA00022840"/>
    </source>
</evidence>
<keyword evidence="5" id="KW-0067">ATP-binding</keyword>
<evidence type="ECO:0000256" key="4">
    <source>
        <dbReference type="ARBA" id="ARBA00022741"/>
    </source>
</evidence>
<dbReference type="SUPFAM" id="SSF52402">
    <property type="entry name" value="Adenine nucleotide alpha hydrolases-like"/>
    <property type="match status" value="1"/>
</dbReference>
<dbReference type="PANTHER" id="PTHR43284">
    <property type="entry name" value="ASPARAGINE SYNTHETASE (GLUTAMINE-HYDROLYZING)"/>
    <property type="match status" value="1"/>
</dbReference>
<evidence type="ECO:0000313" key="10">
    <source>
        <dbReference type="Proteomes" id="UP001597044"/>
    </source>
</evidence>
<dbReference type="Pfam" id="PF13537">
    <property type="entry name" value="GATase_7"/>
    <property type="match status" value="1"/>
</dbReference>
<dbReference type="InterPro" id="IPR014729">
    <property type="entry name" value="Rossmann-like_a/b/a_fold"/>
</dbReference>
<comment type="similarity">
    <text evidence="2">Belongs to the asparagine synthetase family.</text>
</comment>
<dbReference type="SUPFAM" id="SSF56235">
    <property type="entry name" value="N-terminal nucleophile aminohydrolases (Ntn hydrolases)"/>
    <property type="match status" value="1"/>
</dbReference>
<evidence type="ECO:0000313" key="9">
    <source>
        <dbReference type="EMBL" id="MFD0950027.1"/>
    </source>
</evidence>
<dbReference type="InterPro" id="IPR051786">
    <property type="entry name" value="ASN_synthetase/amidase"/>
</dbReference>
<keyword evidence="4" id="KW-0547">Nucleotide-binding</keyword>
<dbReference type="EMBL" id="JBHTIT010000001">
    <property type="protein sequence ID" value="MFD0950027.1"/>
    <property type="molecule type" value="Genomic_DNA"/>
</dbReference>
<dbReference type="InterPro" id="IPR029055">
    <property type="entry name" value="Ntn_hydrolases_N"/>
</dbReference>
<keyword evidence="9" id="KW-0436">Ligase</keyword>
<proteinExistence type="inferred from homology"/>
<organism evidence="9 10">
    <name type="scientific">Paraperlucidibaca wandonensis</name>
    <dbReference type="NCBI Taxonomy" id="1268273"/>
    <lineage>
        <taxon>Bacteria</taxon>
        <taxon>Pseudomonadati</taxon>
        <taxon>Pseudomonadota</taxon>
        <taxon>Gammaproteobacteria</taxon>
        <taxon>Moraxellales</taxon>
        <taxon>Moraxellaceae</taxon>
        <taxon>Paraperlucidibaca</taxon>
    </lineage>
</organism>
<gene>
    <name evidence="9" type="primary">asnB</name>
    <name evidence="9" type="ORF">ACFQ0F_06435</name>
</gene>
<dbReference type="InterPro" id="IPR006426">
    <property type="entry name" value="Asn_synth_AEB"/>
</dbReference>
<dbReference type="GO" id="GO:0004066">
    <property type="term" value="F:asparagine synthase (glutamine-hydrolyzing) activity"/>
    <property type="evidence" value="ECO:0007669"/>
    <property type="project" value="UniProtKB-EC"/>
</dbReference>
<dbReference type="Gene3D" id="3.60.20.10">
    <property type="entry name" value="Glutamine Phosphoribosylpyrophosphate, subunit 1, domain 1"/>
    <property type="match status" value="1"/>
</dbReference>
<dbReference type="CDD" id="cd00712">
    <property type="entry name" value="AsnB"/>
    <property type="match status" value="1"/>
</dbReference>
<reference evidence="10" key="1">
    <citation type="journal article" date="2019" name="Int. J. Syst. Evol. Microbiol.">
        <title>The Global Catalogue of Microorganisms (GCM) 10K type strain sequencing project: providing services to taxonomists for standard genome sequencing and annotation.</title>
        <authorList>
            <consortium name="The Broad Institute Genomics Platform"/>
            <consortium name="The Broad Institute Genome Sequencing Center for Infectious Disease"/>
            <person name="Wu L."/>
            <person name="Ma J."/>
        </authorList>
    </citation>
    <scope>NUCLEOTIDE SEQUENCE [LARGE SCALE GENOMIC DNA]</scope>
    <source>
        <strain evidence="10">CCUG 63419</strain>
    </source>
</reference>
<evidence type="ECO:0000256" key="2">
    <source>
        <dbReference type="ARBA" id="ARBA00005752"/>
    </source>
</evidence>
<evidence type="ECO:0000259" key="8">
    <source>
        <dbReference type="PROSITE" id="PS51278"/>
    </source>
</evidence>
<dbReference type="PIRSF" id="PIRSF001589">
    <property type="entry name" value="Asn_synthetase_glu-h"/>
    <property type="match status" value="1"/>
</dbReference>
<comment type="caution">
    <text evidence="9">The sequence shown here is derived from an EMBL/GenBank/DDBJ whole genome shotgun (WGS) entry which is preliminary data.</text>
</comment>
<dbReference type="InterPro" id="IPR017932">
    <property type="entry name" value="GATase_2_dom"/>
</dbReference>
<dbReference type="InterPro" id="IPR001962">
    <property type="entry name" value="Asn_synthase"/>
</dbReference>
<dbReference type="InterPro" id="IPR033738">
    <property type="entry name" value="AsnB_N"/>
</dbReference>
<evidence type="ECO:0000256" key="3">
    <source>
        <dbReference type="ARBA" id="ARBA00012737"/>
    </source>
</evidence>
<feature type="domain" description="Glutamine amidotransferase type-2" evidence="8">
    <location>
        <begin position="9"/>
        <end position="221"/>
    </location>
</feature>
<name>A0ABW3HGL6_9GAMM</name>
<comment type="pathway">
    <text evidence="1">Amino-acid biosynthesis; L-asparagine biosynthesis; L-asparagine from L-aspartate (L-Gln route): step 1/1.</text>
</comment>
<dbReference type="EC" id="6.3.5.4" evidence="3"/>
<protein>
    <recommendedName>
        <fullName evidence="3">asparagine synthase (glutamine-hydrolyzing)</fullName>
        <ecNumber evidence="3">6.3.5.4</ecNumber>
    </recommendedName>
</protein>
<sequence length="619" mass="70293">MNVEVNYMCGLSFFYSKSKSFSKEIQESLELTIHRGPDSTGVYETEYCDSFIGLGHNRLSIIELSDAGSQPMHNDNGYSIIFNGEIYNHNELRSKLKANNISFRGGSDTEVALQLYIEYGLESFSMLEGMFCIIILDKVNNKIHLARDAIGIKPVYISSNDFGIFASSEIKGLKPYLNNELSFDKNDIYEFFNTGFLYEPATGYKNIKKLMPGHVLTIDIASGNKVTKLYKKLSAYNNSNSFANKLNHSISNQLMADVPLGVFFSGGADSSILASMSNDADLFFAEYSADSSADIDKKYSKLIAEYLNKKLISYKFSDDDTGVDDLIRQVKFVAENTEELISDYTFWATYQLSMAAKESGYKVMLSGMGGDEAFAGYPRYHILNKHSFFKLLNPLLKFFLKFNVFPKKLDKKFERLVSYTDEDNWGVAYSRLLGYFSRTELKSLFKEKEGFLFANYSAKLVQIIKQFEGDFNDKVKLGQHMDRSGFLAHNLMVSDKASMLASIELRVPLLDEALVAHGYASNSANLIDLKATKKPLKNFLKSILPKSLIERSKTGFNPPIDTLIDKIGQNRLKQEVLGVERFIDEKFVLKLIDEHFSQKSNNAYKIWQILYFKYWVSSL</sequence>
<dbReference type="PANTHER" id="PTHR43284:SF1">
    <property type="entry name" value="ASPARAGINE SYNTHETASE"/>
    <property type="match status" value="1"/>
</dbReference>
<dbReference type="RefSeq" id="WP_379070341.1">
    <property type="nucleotide sequence ID" value="NZ_JBHTIT010000001.1"/>
</dbReference>
<evidence type="ECO:0000256" key="7">
    <source>
        <dbReference type="ARBA" id="ARBA00048741"/>
    </source>
</evidence>
<keyword evidence="6" id="KW-0315">Glutamine amidotransferase</keyword>
<keyword evidence="10" id="KW-1185">Reference proteome</keyword>
<accession>A0ABW3HGL6</accession>
<dbReference type="CDD" id="cd01991">
    <property type="entry name" value="Asn_synthase_B_C"/>
    <property type="match status" value="1"/>
</dbReference>
<comment type="catalytic activity">
    <reaction evidence="7">
        <text>L-aspartate + L-glutamine + ATP + H2O = L-asparagine + L-glutamate + AMP + diphosphate + H(+)</text>
        <dbReference type="Rhea" id="RHEA:12228"/>
        <dbReference type="ChEBI" id="CHEBI:15377"/>
        <dbReference type="ChEBI" id="CHEBI:15378"/>
        <dbReference type="ChEBI" id="CHEBI:29985"/>
        <dbReference type="ChEBI" id="CHEBI:29991"/>
        <dbReference type="ChEBI" id="CHEBI:30616"/>
        <dbReference type="ChEBI" id="CHEBI:33019"/>
        <dbReference type="ChEBI" id="CHEBI:58048"/>
        <dbReference type="ChEBI" id="CHEBI:58359"/>
        <dbReference type="ChEBI" id="CHEBI:456215"/>
        <dbReference type="EC" id="6.3.5.4"/>
    </reaction>
</comment>
<dbReference type="Proteomes" id="UP001597044">
    <property type="component" value="Unassembled WGS sequence"/>
</dbReference>
<dbReference type="NCBIfam" id="TIGR01536">
    <property type="entry name" value="asn_synth_AEB"/>
    <property type="match status" value="1"/>
</dbReference>
<evidence type="ECO:0000256" key="1">
    <source>
        <dbReference type="ARBA" id="ARBA00005187"/>
    </source>
</evidence>